<dbReference type="PANTHER" id="PTHR43806">
    <property type="entry name" value="PEPTIDASE S8"/>
    <property type="match status" value="1"/>
</dbReference>
<dbReference type="SUPFAM" id="SSF52743">
    <property type="entry name" value="Subtilisin-like"/>
    <property type="match status" value="1"/>
</dbReference>
<comment type="similarity">
    <text evidence="1 5">Belongs to the peptidase S8 family.</text>
</comment>
<dbReference type="GO" id="GO:0004252">
    <property type="term" value="F:serine-type endopeptidase activity"/>
    <property type="evidence" value="ECO:0007669"/>
    <property type="project" value="InterPro"/>
</dbReference>
<dbReference type="InterPro" id="IPR036852">
    <property type="entry name" value="Peptidase_S8/S53_dom_sf"/>
</dbReference>
<keyword evidence="3" id="KW-0378">Hydrolase</keyword>
<accession>A0A0K6FNJ7</accession>
<keyword evidence="4" id="KW-0720">Serine protease</keyword>
<dbReference type="GO" id="GO:0005615">
    <property type="term" value="C:extracellular space"/>
    <property type="evidence" value="ECO:0007669"/>
    <property type="project" value="TreeGrafter"/>
</dbReference>
<protein>
    <recommendedName>
        <fullName evidence="6">Peptidase S8/S53 domain-containing protein</fullName>
    </recommendedName>
</protein>
<dbReference type="GO" id="GO:0006508">
    <property type="term" value="P:proteolysis"/>
    <property type="evidence" value="ECO:0007669"/>
    <property type="project" value="UniProtKB-KW"/>
</dbReference>
<dbReference type="PROSITE" id="PS51892">
    <property type="entry name" value="SUBTILASE"/>
    <property type="match status" value="1"/>
</dbReference>
<dbReference type="PANTHER" id="PTHR43806:SF11">
    <property type="entry name" value="CEREVISIN-RELATED"/>
    <property type="match status" value="1"/>
</dbReference>
<proteinExistence type="inferred from homology"/>
<dbReference type="AlphaFoldDB" id="A0A0K6FNJ7"/>
<dbReference type="InterPro" id="IPR000209">
    <property type="entry name" value="Peptidase_S8/S53_dom"/>
</dbReference>
<dbReference type="InterPro" id="IPR050131">
    <property type="entry name" value="Peptidase_S8_subtilisin-like"/>
</dbReference>
<evidence type="ECO:0000313" key="7">
    <source>
        <dbReference type="EMBL" id="CUA67806.1"/>
    </source>
</evidence>
<keyword evidence="2" id="KW-0645">Protease</keyword>
<sequence length="145" mass="15559">MDDGDTIGHGANVAGIIGGNNVDVAKYANTISVKVLARVKEVARIVEAIEWLLKQVAASGNPSIINMSLVSGGKSRQDVDEILRVAVARGVHVVAAAGNENRDARDLTPSSSGYSDGWRVHDPRRTLEIYWLTCSKPLNRINVVV</sequence>
<reference evidence="7 8" key="1">
    <citation type="submission" date="2015-07" db="EMBL/GenBank/DDBJ databases">
        <authorList>
            <person name="Noorani M."/>
        </authorList>
    </citation>
    <scope>NUCLEOTIDE SEQUENCE [LARGE SCALE GENOMIC DNA]</scope>
    <source>
        <strain evidence="7">BBA 69670</strain>
    </source>
</reference>
<dbReference type="Proteomes" id="UP000044841">
    <property type="component" value="Unassembled WGS sequence"/>
</dbReference>
<organism evidence="7 8">
    <name type="scientific">Rhizoctonia solani</name>
    <dbReference type="NCBI Taxonomy" id="456999"/>
    <lineage>
        <taxon>Eukaryota</taxon>
        <taxon>Fungi</taxon>
        <taxon>Dikarya</taxon>
        <taxon>Basidiomycota</taxon>
        <taxon>Agaricomycotina</taxon>
        <taxon>Agaricomycetes</taxon>
        <taxon>Cantharellales</taxon>
        <taxon>Ceratobasidiaceae</taxon>
        <taxon>Rhizoctonia</taxon>
    </lineage>
</organism>
<evidence type="ECO:0000256" key="4">
    <source>
        <dbReference type="ARBA" id="ARBA00022825"/>
    </source>
</evidence>
<dbReference type="Gene3D" id="3.40.50.200">
    <property type="entry name" value="Peptidase S8/S53 domain"/>
    <property type="match status" value="1"/>
</dbReference>
<evidence type="ECO:0000256" key="1">
    <source>
        <dbReference type="ARBA" id="ARBA00011073"/>
    </source>
</evidence>
<gene>
    <name evidence="7" type="ORF">RSOLAG22IIIB_03235</name>
</gene>
<feature type="domain" description="Peptidase S8/S53" evidence="6">
    <location>
        <begin position="7"/>
        <end position="123"/>
    </location>
</feature>
<dbReference type="Pfam" id="PF00082">
    <property type="entry name" value="Peptidase_S8"/>
    <property type="match status" value="1"/>
</dbReference>
<evidence type="ECO:0000256" key="2">
    <source>
        <dbReference type="ARBA" id="ARBA00022670"/>
    </source>
</evidence>
<evidence type="ECO:0000256" key="3">
    <source>
        <dbReference type="ARBA" id="ARBA00022801"/>
    </source>
</evidence>
<keyword evidence="8" id="KW-1185">Reference proteome</keyword>
<dbReference type="EMBL" id="CYGV01000224">
    <property type="protein sequence ID" value="CUA67806.1"/>
    <property type="molecule type" value="Genomic_DNA"/>
</dbReference>
<comment type="caution">
    <text evidence="5">Lacks conserved residue(s) required for the propagation of feature annotation.</text>
</comment>
<evidence type="ECO:0000256" key="5">
    <source>
        <dbReference type="PROSITE-ProRule" id="PRU01240"/>
    </source>
</evidence>
<evidence type="ECO:0000313" key="8">
    <source>
        <dbReference type="Proteomes" id="UP000044841"/>
    </source>
</evidence>
<name>A0A0K6FNJ7_9AGAM</name>
<evidence type="ECO:0000259" key="6">
    <source>
        <dbReference type="Pfam" id="PF00082"/>
    </source>
</evidence>